<dbReference type="Proteomes" id="UP000324629">
    <property type="component" value="Unassembled WGS sequence"/>
</dbReference>
<keyword evidence="3" id="KW-1185">Reference proteome</keyword>
<feature type="region of interest" description="Disordered" evidence="1">
    <location>
        <begin position="234"/>
        <end position="256"/>
    </location>
</feature>
<feature type="compositionally biased region" description="Basic and acidic residues" evidence="1">
    <location>
        <begin position="247"/>
        <end position="256"/>
    </location>
</feature>
<accession>A0A5J4P3V6</accession>
<organism evidence="2 3">
    <name type="scientific">Paragonimus westermani</name>
    <dbReference type="NCBI Taxonomy" id="34504"/>
    <lineage>
        <taxon>Eukaryota</taxon>
        <taxon>Metazoa</taxon>
        <taxon>Spiralia</taxon>
        <taxon>Lophotrochozoa</taxon>
        <taxon>Platyhelminthes</taxon>
        <taxon>Trematoda</taxon>
        <taxon>Digenea</taxon>
        <taxon>Plagiorchiida</taxon>
        <taxon>Troglotremata</taxon>
        <taxon>Troglotrematidae</taxon>
        <taxon>Paragonimus</taxon>
    </lineage>
</organism>
<gene>
    <name evidence="2" type="ORF">DEA37_0009801</name>
</gene>
<evidence type="ECO:0000313" key="2">
    <source>
        <dbReference type="EMBL" id="KAA3682467.1"/>
    </source>
</evidence>
<protein>
    <submittedName>
        <fullName evidence="2">Uncharacterized protein</fullName>
    </submittedName>
</protein>
<dbReference type="EMBL" id="QNGE01000009">
    <property type="protein sequence ID" value="KAA3682467.1"/>
    <property type="molecule type" value="Genomic_DNA"/>
</dbReference>
<comment type="caution">
    <text evidence="2">The sequence shown here is derived from an EMBL/GenBank/DDBJ whole genome shotgun (WGS) entry which is preliminary data.</text>
</comment>
<name>A0A5J4P3V6_9TREM</name>
<reference evidence="2 3" key="1">
    <citation type="journal article" date="2019" name="Gigascience">
        <title>Whole-genome sequence of the oriental lung fluke Paragonimus westermani.</title>
        <authorList>
            <person name="Oey H."/>
            <person name="Zakrzewski M."/>
            <person name="Narain K."/>
            <person name="Devi K.R."/>
            <person name="Agatsuma T."/>
            <person name="Nawaratna S."/>
            <person name="Gobert G.N."/>
            <person name="Jones M.K."/>
            <person name="Ragan M.A."/>
            <person name="McManus D.P."/>
            <person name="Krause L."/>
        </authorList>
    </citation>
    <scope>NUCLEOTIDE SEQUENCE [LARGE SCALE GENOMIC DNA]</scope>
    <source>
        <strain evidence="2 3">IND2009</strain>
    </source>
</reference>
<sequence>MDDLKLLDHPVNSICDQMTIHSRPKTPPSRNTPGGISPADYMFGRKILTSLDNIIPVTSDNEVHRTGCAQCIRRFNIGDSVLVRDFRGQDKWTPAVISKRKGKVIYEVIVGEDTWRRHIDQLRRNPGLLPSKPDSASLHWDILLDTFDLERRADGLLSVISETTPGSFSLRRTKGTKKPINPLQVDPRCQSYDTCRKRGGVRRRTHQNNLVRTSVKAEENSHHFKPSRAVVTADEIRQQQSTGGRARRTDEQDTCK</sequence>
<evidence type="ECO:0000313" key="3">
    <source>
        <dbReference type="Proteomes" id="UP000324629"/>
    </source>
</evidence>
<dbReference type="AlphaFoldDB" id="A0A5J4P3V6"/>
<proteinExistence type="predicted"/>
<evidence type="ECO:0000256" key="1">
    <source>
        <dbReference type="SAM" id="MobiDB-lite"/>
    </source>
</evidence>